<protein>
    <recommendedName>
        <fullName evidence="3">F-box domain-containing protein</fullName>
    </recommendedName>
</protein>
<accession>A0A9W9CXR5</accession>
<name>A0A9W9CXR5_9PEZI</name>
<comment type="caution">
    <text evidence="1">The sequence shown here is derived from an EMBL/GenBank/DDBJ whole genome shotgun (WGS) entry which is preliminary data.</text>
</comment>
<dbReference type="EMBL" id="JAPEVB010000002">
    <property type="protein sequence ID" value="KAJ4393340.1"/>
    <property type="molecule type" value="Genomic_DNA"/>
</dbReference>
<reference evidence="1" key="1">
    <citation type="submission" date="2022-10" db="EMBL/GenBank/DDBJ databases">
        <title>Tapping the CABI collections for fungal endophytes: first genome assemblies for Collariella, Neodidymelliopsis, Ascochyta clinopodiicola, Didymella pomorum, Didymosphaeria variabile, Neocosmospora piperis and Neocucurbitaria cava.</title>
        <authorList>
            <person name="Hill R."/>
        </authorList>
    </citation>
    <scope>NUCLEOTIDE SEQUENCE</scope>
    <source>
        <strain evidence="1">IMI 355082</strain>
    </source>
</reference>
<keyword evidence="2" id="KW-1185">Reference proteome</keyword>
<evidence type="ECO:0000313" key="1">
    <source>
        <dbReference type="EMBL" id="KAJ4393340.1"/>
    </source>
</evidence>
<evidence type="ECO:0008006" key="3">
    <source>
        <dbReference type="Google" id="ProtNLM"/>
    </source>
</evidence>
<gene>
    <name evidence="1" type="ORF">N0V93_002548</name>
</gene>
<dbReference type="AlphaFoldDB" id="A0A9W9CXR5"/>
<sequence>MRTSVSPLEKMAFSLAALSTQDDSPETTVAVPGTAMGLGSPASYAPQSSLEGLPAEVQRLILFNIPTFEALGALVHASPQLHRVYIVDRLPILRYWLVQRLGVLADAYAAYSSGTPSFQQSRDEPMLWDFLSEYEKKRADQAALAAQLPLEDIVGMVCFYNSYIEPLTERYAAWAVGSIPSGAEVSPTAQSLSTTEIRRIQRAMYRLQILCNACGFGGEGSSSRRIQDDVERLRILSMFPPWEAEEILCVHEFAKENYSGVFKLVAWDLDEERNPKYHHIDMTDTNDRLQLITETGHINRRSRDILLRHGLPILFDVLNTEDRCQLADMIRGAIVAGGEADDGIENWIDDATWDDKQIQRRERWYTHHDFAQDHRQKMPFEGDDPALPPLAWILFWQGKYSNLIGRSYTTKPLRRAGFVMWDASRWDSVGREFIEEEWYSRWGGLYGDPRSEDYDPSVVGL</sequence>
<proteinExistence type="predicted"/>
<evidence type="ECO:0000313" key="2">
    <source>
        <dbReference type="Proteomes" id="UP001140453"/>
    </source>
</evidence>
<organism evidence="1 2">
    <name type="scientific">Gnomoniopsis smithogilvyi</name>
    <dbReference type="NCBI Taxonomy" id="1191159"/>
    <lineage>
        <taxon>Eukaryota</taxon>
        <taxon>Fungi</taxon>
        <taxon>Dikarya</taxon>
        <taxon>Ascomycota</taxon>
        <taxon>Pezizomycotina</taxon>
        <taxon>Sordariomycetes</taxon>
        <taxon>Sordariomycetidae</taxon>
        <taxon>Diaporthales</taxon>
        <taxon>Gnomoniaceae</taxon>
        <taxon>Gnomoniopsis</taxon>
    </lineage>
</organism>
<dbReference type="OrthoDB" id="5304511at2759"/>
<dbReference type="Proteomes" id="UP001140453">
    <property type="component" value="Unassembled WGS sequence"/>
</dbReference>